<dbReference type="Gene3D" id="1.25.40.10">
    <property type="entry name" value="Tetratricopeptide repeat domain"/>
    <property type="match status" value="2"/>
</dbReference>
<reference evidence="4" key="1">
    <citation type="submission" date="2021-12" db="EMBL/GenBank/DDBJ databases">
        <title>Convergent genome expansion in fungi linked to evolution of root-endophyte symbiosis.</title>
        <authorList>
            <consortium name="DOE Joint Genome Institute"/>
            <person name="Ke Y.-H."/>
            <person name="Bonito G."/>
            <person name="Liao H.-L."/>
            <person name="Looney B."/>
            <person name="Rojas-Flechas A."/>
            <person name="Nash J."/>
            <person name="Hameed K."/>
            <person name="Schadt C."/>
            <person name="Martin F."/>
            <person name="Crous P.W."/>
            <person name="Miettinen O."/>
            <person name="Magnuson J.K."/>
            <person name="Labbe J."/>
            <person name="Jacobson D."/>
            <person name="Doktycz M.J."/>
            <person name="Veneault-Fourrey C."/>
            <person name="Kuo A."/>
            <person name="Mondo S."/>
            <person name="Calhoun S."/>
            <person name="Riley R."/>
            <person name="Ohm R."/>
            <person name="LaButti K."/>
            <person name="Andreopoulos B."/>
            <person name="Pangilinan J."/>
            <person name="Nolan M."/>
            <person name="Tritt A."/>
            <person name="Clum A."/>
            <person name="Lipzen A."/>
            <person name="Daum C."/>
            <person name="Barry K."/>
            <person name="Grigoriev I.V."/>
            <person name="Vilgalys R."/>
        </authorList>
    </citation>
    <scope>NUCLEOTIDE SEQUENCE</scope>
    <source>
        <strain evidence="4">PMI_201</strain>
    </source>
</reference>
<dbReference type="Pfam" id="PF13374">
    <property type="entry name" value="TPR_10"/>
    <property type="match status" value="2"/>
</dbReference>
<dbReference type="SUPFAM" id="SSF53167">
    <property type="entry name" value="Purine and uridine phosphorylases"/>
    <property type="match status" value="1"/>
</dbReference>
<dbReference type="SUPFAM" id="SSF48452">
    <property type="entry name" value="TPR-like"/>
    <property type="match status" value="3"/>
</dbReference>
<protein>
    <submittedName>
        <fullName evidence="4">Kinesin</fullName>
    </submittedName>
</protein>
<dbReference type="GeneID" id="70242205"/>
<evidence type="ECO:0000259" key="2">
    <source>
        <dbReference type="Pfam" id="PF00931"/>
    </source>
</evidence>
<dbReference type="PANTHER" id="PTHR46082">
    <property type="entry name" value="ATP/GTP-BINDING PROTEIN-RELATED"/>
    <property type="match status" value="1"/>
</dbReference>
<dbReference type="GO" id="GO:0043531">
    <property type="term" value="F:ADP binding"/>
    <property type="evidence" value="ECO:0007669"/>
    <property type="project" value="InterPro"/>
</dbReference>
<dbReference type="Gene3D" id="3.40.50.1580">
    <property type="entry name" value="Nucleoside phosphorylase domain"/>
    <property type="match status" value="1"/>
</dbReference>
<dbReference type="GO" id="GO:0003824">
    <property type="term" value="F:catalytic activity"/>
    <property type="evidence" value="ECO:0007669"/>
    <property type="project" value="InterPro"/>
</dbReference>
<organism evidence="4 5">
    <name type="scientific">Talaromyces proteolyticus</name>
    <dbReference type="NCBI Taxonomy" id="1131652"/>
    <lineage>
        <taxon>Eukaryota</taxon>
        <taxon>Fungi</taxon>
        <taxon>Dikarya</taxon>
        <taxon>Ascomycota</taxon>
        <taxon>Pezizomycotina</taxon>
        <taxon>Eurotiomycetes</taxon>
        <taxon>Eurotiomycetidae</taxon>
        <taxon>Eurotiales</taxon>
        <taxon>Trichocomaceae</taxon>
        <taxon>Talaromyces</taxon>
        <taxon>Talaromyces sect. Bacilispori</taxon>
    </lineage>
</organism>
<dbReference type="RefSeq" id="XP_046068114.1">
    <property type="nucleotide sequence ID" value="XM_046211918.1"/>
</dbReference>
<feature type="domain" description="Nucleoside phosphorylase" evidence="3">
    <location>
        <begin position="16"/>
        <end position="289"/>
    </location>
</feature>
<dbReference type="InterPro" id="IPR011990">
    <property type="entry name" value="TPR-like_helical_dom_sf"/>
</dbReference>
<dbReference type="Pfam" id="PF01048">
    <property type="entry name" value="PNP_UDP_1"/>
    <property type="match status" value="1"/>
</dbReference>
<evidence type="ECO:0000313" key="5">
    <source>
        <dbReference type="Proteomes" id="UP001201262"/>
    </source>
</evidence>
<evidence type="ECO:0000256" key="1">
    <source>
        <dbReference type="SAM" id="MobiDB-lite"/>
    </source>
</evidence>
<feature type="compositionally biased region" description="Polar residues" evidence="1">
    <location>
        <begin position="1090"/>
        <end position="1113"/>
    </location>
</feature>
<dbReference type="InterPro" id="IPR000845">
    <property type="entry name" value="Nucleoside_phosphorylase_d"/>
</dbReference>
<dbReference type="PANTHER" id="PTHR46082:SF11">
    <property type="entry name" value="AAA+ ATPASE DOMAIN-CONTAINING PROTEIN-RELATED"/>
    <property type="match status" value="1"/>
</dbReference>
<feature type="region of interest" description="Disordered" evidence="1">
    <location>
        <begin position="1089"/>
        <end position="1180"/>
    </location>
</feature>
<dbReference type="GO" id="GO:0009116">
    <property type="term" value="P:nucleoside metabolic process"/>
    <property type="evidence" value="ECO:0007669"/>
    <property type="project" value="InterPro"/>
</dbReference>
<keyword evidence="5" id="KW-1185">Reference proteome</keyword>
<dbReference type="InterPro" id="IPR002182">
    <property type="entry name" value="NB-ARC"/>
</dbReference>
<evidence type="ECO:0000313" key="4">
    <source>
        <dbReference type="EMBL" id="KAH8692117.1"/>
    </source>
</evidence>
<comment type="caution">
    <text evidence="4">The sequence shown here is derived from an EMBL/GenBank/DDBJ whole genome shotgun (WGS) entry which is preliminary data.</text>
</comment>
<dbReference type="Proteomes" id="UP001201262">
    <property type="component" value="Unassembled WGS sequence"/>
</dbReference>
<dbReference type="Pfam" id="PF00931">
    <property type="entry name" value="NB-ARC"/>
    <property type="match status" value="1"/>
</dbReference>
<dbReference type="SUPFAM" id="SSF52540">
    <property type="entry name" value="P-loop containing nucleoside triphosphate hydrolases"/>
    <property type="match status" value="1"/>
</dbReference>
<dbReference type="Gene3D" id="3.40.50.300">
    <property type="entry name" value="P-loop containing nucleotide triphosphate hydrolases"/>
    <property type="match status" value="1"/>
</dbReference>
<dbReference type="Pfam" id="PF13424">
    <property type="entry name" value="TPR_12"/>
    <property type="match status" value="3"/>
</dbReference>
<dbReference type="EMBL" id="JAJTJA010000011">
    <property type="protein sequence ID" value="KAH8692117.1"/>
    <property type="molecule type" value="Genomic_DNA"/>
</dbReference>
<dbReference type="SMART" id="SM00028">
    <property type="entry name" value="TPR"/>
    <property type="match status" value="6"/>
</dbReference>
<gene>
    <name evidence="4" type="ORF">BGW36DRAFT_303799</name>
</gene>
<dbReference type="InterPro" id="IPR027417">
    <property type="entry name" value="P-loop_NTPase"/>
</dbReference>
<proteinExistence type="predicted"/>
<sequence>MASAALSHDDYTVAWISALPLEMAAAKVMLDENHDPLPQPFIDRNTYTLGRLCGHNIVIACLPSGIYGVTSAATVLTQMLQTFPSLRFGLMVGIGGGVPSKADIRLGDVVVSRPTATFSGVVQYDYGKTIRSGQFERIGSLNKPPSMLLTAIAQVESNHMMGKSAIKEVVLHVLGKNEGMRGKFSRPDYDWLFRAKYPHEDRDTECSAACDQNQLIIRAPRATDEPYIHYGLIASGNQVMKDAQTRDQIAQDLGILCFEMEAAGLMDQLPCLVIRGICDYCDSHKHKQWQGYASLSAAAYAKDLLSVVPVNYDRQKSRDQLWMVPFPRNPRFAGRQNEITKLEHLISMHNGLRIALTGLGGVGKTQIVLELVYRMRDRDPGCSVLWIPAVSHESIEQAYMDIAKRLELHDVSPADVKMRVKIHLSHENAGNWLLICDNADDTDLWVSSLKGFLPQSEHGHIVFTTRNRKLAQTLAPSNIIIIPEMDEQAAKEVLTNSLIHKDLVHDAAIATFLQQLTFLPLAITQAAAYINANGIGISEYLALLQEEQDGVELLSEDFNDEGRYTEIQNPVATTWLISFHQIQRLDSLAADYLSFMACINPQNIPQSLLPPALSWKKRTDALGLLNAYSFTSTSAQEDGSLSLHRLVHLATRNWMRQNNLLPPWTRKAADRFHEIFPNDYHGNRYLWREYLPHILFLIKRSEFYEVKEQYVSLLRRIAQCLYSDGRYDEAEVLFHDIIDLQQRKNGGSMHQPTLIDISWLASTYQNQGRWKEAEELNVQVMEIRKRILGAEHPDTLSSIAELATTFWNQGRCMEAEELEMQVMEIRKRILGAEHPDTLSSMNNLASTFWDQGRWTEAEELNMQVMEIRKRILGAEHPNTLISMGNLASIYQEQGRWTEAEELNMQVMEIRKRILGAEHPNTLSSIANLASTFLSQGRWTDAEELNMQVIEIRKRVLGTEHPDTLNSIANLALMLSDQGRWKEAEELGMQVMEIRKRVLGAEHPDTLISMGNLASTFWCQGRWKEAEELNVQVMEIRKRILGAEHPNTLHSMHNLACIWKSLGKHKDAVLLMTDCVQFLTQHLGPDHPHTIASTGSLSRWQATDTTASNRSPETFSEPGHDDQSQHVPKKQPRPVPPTSQPGNEIDAKIPKPTSIPIRGRKRDVFASLFHPKTLSGGDGRR</sequence>
<dbReference type="InterPro" id="IPR035994">
    <property type="entry name" value="Nucleoside_phosphorylase_sf"/>
</dbReference>
<dbReference type="AlphaFoldDB" id="A0AAD4KMW8"/>
<feature type="domain" description="NB-ARC" evidence="2">
    <location>
        <begin position="343"/>
        <end position="479"/>
    </location>
</feature>
<dbReference type="InterPro" id="IPR019734">
    <property type="entry name" value="TPR_rpt"/>
</dbReference>
<dbReference type="InterPro" id="IPR053137">
    <property type="entry name" value="NLR-like"/>
</dbReference>
<accession>A0AAD4KMW8</accession>
<evidence type="ECO:0000259" key="3">
    <source>
        <dbReference type="Pfam" id="PF01048"/>
    </source>
</evidence>
<name>A0AAD4KMW8_9EURO</name>